<keyword evidence="1" id="KW-0812">Transmembrane</keyword>
<dbReference type="OrthoDB" id="10039566at2759"/>
<dbReference type="PANTHER" id="PTHR35895">
    <property type="entry name" value="CHROMOSOME 16, WHOLE GENOME SHOTGUN SEQUENCE"/>
    <property type="match status" value="1"/>
</dbReference>
<organism evidence="2 3">
    <name type="scientific">Penicillium cinerascens</name>
    <dbReference type="NCBI Taxonomy" id="70096"/>
    <lineage>
        <taxon>Eukaryota</taxon>
        <taxon>Fungi</taxon>
        <taxon>Dikarya</taxon>
        <taxon>Ascomycota</taxon>
        <taxon>Pezizomycotina</taxon>
        <taxon>Eurotiomycetes</taxon>
        <taxon>Eurotiomycetidae</taxon>
        <taxon>Eurotiales</taxon>
        <taxon>Aspergillaceae</taxon>
        <taxon>Penicillium</taxon>
    </lineage>
</organism>
<reference evidence="2" key="1">
    <citation type="submission" date="2022-12" db="EMBL/GenBank/DDBJ databases">
        <authorList>
            <person name="Petersen C."/>
        </authorList>
    </citation>
    <scope>NUCLEOTIDE SEQUENCE</scope>
    <source>
        <strain evidence="2">IBT 15544</strain>
    </source>
</reference>
<dbReference type="Proteomes" id="UP001150904">
    <property type="component" value="Unassembled WGS sequence"/>
</dbReference>
<proteinExistence type="predicted"/>
<evidence type="ECO:0000256" key="1">
    <source>
        <dbReference type="SAM" id="Phobius"/>
    </source>
</evidence>
<dbReference type="PANTHER" id="PTHR35895:SF2">
    <property type="match status" value="1"/>
</dbReference>
<dbReference type="InterPro" id="IPR046368">
    <property type="entry name" value="Tag1"/>
</dbReference>
<keyword evidence="3" id="KW-1185">Reference proteome</keyword>
<dbReference type="Pfam" id="PF12505">
    <property type="entry name" value="DUF3712"/>
    <property type="match status" value="1"/>
</dbReference>
<accession>A0A9W9SY21</accession>
<protein>
    <submittedName>
        <fullName evidence="2">Uncharacterized protein</fullName>
    </submittedName>
</protein>
<dbReference type="RefSeq" id="XP_058308016.1">
    <property type="nucleotide sequence ID" value="XM_058453825.1"/>
</dbReference>
<dbReference type="GeneID" id="83181126"/>
<keyword evidence="1" id="KW-1133">Transmembrane helix</keyword>
<sequence>MPGKEGKYILGANRGPLLTSDAENQMSESELEKVQSAGGMSLTRVPTRKQKLQRHWKRFWLFYCIGNVIFLAIFLPVFFLVCIPAIAQMVVNKSDIWVVNADVLQPKADSVILTLQAKVDLKLALAARIDPLSFHLFIRKDGYGADYPYANLPVPGQTIKGNHTLAVNDSFTPILNQTSWTEFVREIVFEKETTLSLKGVTNAYLGVLKSHVTLNKDVTTPGLNQFSGLSISDATLLLPARSDGTNLIGNLTLPNPTVFTMNVGTLNLNILSGDLLIGNVTITGVTLKPGDNTYPLSGALNLKKIILNLPEVLKSQASLLKTGNLTLKAQTSSIYWDNTYVPYYSDVLRTLTLTTEVGIGEIVKNTLQSFADGKNLSGLLSGIGTRSLGENDGSEPVTLSSLMKDDKDIRGAFEDVSTERRDDIIDSFIAMYPTL</sequence>
<name>A0A9W9SY21_9EURO</name>
<reference evidence="2" key="2">
    <citation type="journal article" date="2023" name="IMA Fungus">
        <title>Comparative genomic study of the Penicillium genus elucidates a diverse pangenome and 15 lateral gene transfer events.</title>
        <authorList>
            <person name="Petersen C."/>
            <person name="Sorensen T."/>
            <person name="Nielsen M.R."/>
            <person name="Sondergaard T.E."/>
            <person name="Sorensen J.L."/>
            <person name="Fitzpatrick D.A."/>
            <person name="Frisvad J.C."/>
            <person name="Nielsen K.L."/>
        </authorList>
    </citation>
    <scope>NUCLEOTIDE SEQUENCE</scope>
    <source>
        <strain evidence="2">IBT 15544</strain>
    </source>
</reference>
<dbReference type="EMBL" id="JAPQKR010000013">
    <property type="protein sequence ID" value="KAJ5202100.1"/>
    <property type="molecule type" value="Genomic_DNA"/>
</dbReference>
<dbReference type="AlphaFoldDB" id="A0A9W9SY21"/>
<feature type="transmembrane region" description="Helical" evidence="1">
    <location>
        <begin position="59"/>
        <end position="86"/>
    </location>
</feature>
<gene>
    <name evidence="2" type="ORF">N7498_006763</name>
</gene>
<comment type="caution">
    <text evidence="2">The sequence shown here is derived from an EMBL/GenBank/DDBJ whole genome shotgun (WGS) entry which is preliminary data.</text>
</comment>
<evidence type="ECO:0000313" key="2">
    <source>
        <dbReference type="EMBL" id="KAJ5202100.1"/>
    </source>
</evidence>
<dbReference type="GO" id="GO:0000329">
    <property type="term" value="C:fungal-type vacuole membrane"/>
    <property type="evidence" value="ECO:0007669"/>
    <property type="project" value="InterPro"/>
</dbReference>
<evidence type="ECO:0000313" key="3">
    <source>
        <dbReference type="Proteomes" id="UP001150904"/>
    </source>
</evidence>
<keyword evidence="1" id="KW-0472">Membrane</keyword>
<dbReference type="InterPro" id="IPR022185">
    <property type="entry name" value="DUF3712"/>
</dbReference>